<dbReference type="EMBL" id="LJCR01000073">
    <property type="protein sequence ID" value="KPV54332.1"/>
    <property type="molecule type" value="Genomic_DNA"/>
</dbReference>
<keyword evidence="2" id="KW-1185">Reference proteome</keyword>
<name>A0A0P9DLD6_9CHLR</name>
<reference evidence="1 2" key="1">
    <citation type="submission" date="2015-09" db="EMBL/GenBank/DDBJ databases">
        <title>Draft genome sequence of Kouleothrix aurantiaca JCM 19913.</title>
        <authorList>
            <person name="Hemp J."/>
        </authorList>
    </citation>
    <scope>NUCLEOTIDE SEQUENCE [LARGE SCALE GENOMIC DNA]</scope>
    <source>
        <strain evidence="1 2">COM-B</strain>
    </source>
</reference>
<dbReference type="SUPFAM" id="SSF55811">
    <property type="entry name" value="Nudix"/>
    <property type="match status" value="1"/>
</dbReference>
<dbReference type="AlphaFoldDB" id="A0A0P9DLD6"/>
<gene>
    <name evidence="1" type="ORF">SE17_04435</name>
</gene>
<proteinExistence type="predicted"/>
<keyword evidence="1" id="KW-0378">Hydrolase</keyword>
<dbReference type="InterPro" id="IPR015797">
    <property type="entry name" value="NUDIX_hydrolase-like_dom_sf"/>
</dbReference>
<dbReference type="Gene3D" id="3.90.79.10">
    <property type="entry name" value="Nucleoside Triphosphate Pyrophosphohydrolase"/>
    <property type="match status" value="1"/>
</dbReference>
<accession>A0A0P9DLD6</accession>
<dbReference type="GO" id="GO:0016787">
    <property type="term" value="F:hydrolase activity"/>
    <property type="evidence" value="ECO:0007669"/>
    <property type="project" value="UniProtKB-KW"/>
</dbReference>
<protein>
    <submittedName>
        <fullName evidence="1">NUDIX hydrolase</fullName>
    </submittedName>
</protein>
<dbReference type="Proteomes" id="UP000050509">
    <property type="component" value="Unassembled WGS sequence"/>
</dbReference>
<sequence>MQAWKTRDRQVVLHQPPYLSVENHTVELPDGRLIENWAWLVTPDFINVVAVTEEGSWLLFRQTKYAVQGTSLAPVGGYLEP</sequence>
<feature type="non-terminal residue" evidence="1">
    <location>
        <position position="81"/>
    </location>
</feature>
<comment type="caution">
    <text evidence="1">The sequence shown here is derived from an EMBL/GenBank/DDBJ whole genome shotgun (WGS) entry which is preliminary data.</text>
</comment>
<organism evidence="1 2">
    <name type="scientific">Kouleothrix aurantiaca</name>
    <dbReference type="NCBI Taxonomy" id="186479"/>
    <lineage>
        <taxon>Bacteria</taxon>
        <taxon>Bacillati</taxon>
        <taxon>Chloroflexota</taxon>
        <taxon>Chloroflexia</taxon>
        <taxon>Chloroflexales</taxon>
        <taxon>Roseiflexineae</taxon>
        <taxon>Roseiflexaceae</taxon>
        <taxon>Kouleothrix</taxon>
    </lineage>
</organism>
<evidence type="ECO:0000313" key="2">
    <source>
        <dbReference type="Proteomes" id="UP000050509"/>
    </source>
</evidence>
<evidence type="ECO:0000313" key="1">
    <source>
        <dbReference type="EMBL" id="KPV54332.1"/>
    </source>
</evidence>